<keyword evidence="1 4" id="KW-0812">Transmembrane</keyword>
<dbReference type="Pfam" id="PF06779">
    <property type="entry name" value="MFS_4"/>
    <property type="match status" value="1"/>
</dbReference>
<name>A0A178M9L5_9PROT</name>
<dbReference type="PANTHER" id="PTHR11360:SF290">
    <property type="entry name" value="MONOCARBOXYLATE MFS PERMEASE"/>
    <property type="match status" value="1"/>
</dbReference>
<evidence type="ECO:0000259" key="5">
    <source>
        <dbReference type="PROSITE" id="PS50850"/>
    </source>
</evidence>
<dbReference type="Gene3D" id="1.20.1250.20">
    <property type="entry name" value="MFS general substrate transporter like domains"/>
    <property type="match status" value="2"/>
</dbReference>
<dbReference type="PROSITE" id="PS50850">
    <property type="entry name" value="MFS"/>
    <property type="match status" value="1"/>
</dbReference>
<dbReference type="InterPro" id="IPR010645">
    <property type="entry name" value="MFS_4"/>
</dbReference>
<feature type="transmembrane region" description="Helical" evidence="4">
    <location>
        <begin position="106"/>
        <end position="131"/>
    </location>
</feature>
<evidence type="ECO:0000313" key="6">
    <source>
        <dbReference type="EMBL" id="OAN44738.1"/>
    </source>
</evidence>
<keyword evidence="2 4" id="KW-1133">Transmembrane helix</keyword>
<feature type="transmembrane region" description="Helical" evidence="4">
    <location>
        <begin position="57"/>
        <end position="77"/>
    </location>
</feature>
<evidence type="ECO:0000313" key="7">
    <source>
        <dbReference type="Proteomes" id="UP000078428"/>
    </source>
</evidence>
<evidence type="ECO:0000256" key="1">
    <source>
        <dbReference type="ARBA" id="ARBA00022692"/>
    </source>
</evidence>
<dbReference type="PROSITE" id="PS51257">
    <property type="entry name" value="PROKAR_LIPOPROTEIN"/>
    <property type="match status" value="1"/>
</dbReference>
<dbReference type="GO" id="GO:0022857">
    <property type="term" value="F:transmembrane transporter activity"/>
    <property type="evidence" value="ECO:0007669"/>
    <property type="project" value="InterPro"/>
</dbReference>
<dbReference type="OrthoDB" id="9797953at2"/>
<protein>
    <submittedName>
        <fullName evidence="6">MFS transporter</fullName>
    </submittedName>
</protein>
<feature type="transmembrane region" description="Helical" evidence="4">
    <location>
        <begin position="237"/>
        <end position="259"/>
    </location>
</feature>
<dbReference type="SUPFAM" id="SSF103473">
    <property type="entry name" value="MFS general substrate transporter"/>
    <property type="match status" value="1"/>
</dbReference>
<evidence type="ECO:0000256" key="4">
    <source>
        <dbReference type="SAM" id="Phobius"/>
    </source>
</evidence>
<keyword evidence="3 4" id="KW-0472">Membrane</keyword>
<feature type="transmembrane region" description="Helical" evidence="4">
    <location>
        <begin position="12"/>
        <end position="37"/>
    </location>
</feature>
<dbReference type="EMBL" id="LWQT01000109">
    <property type="protein sequence ID" value="OAN44738.1"/>
    <property type="molecule type" value="Genomic_DNA"/>
</dbReference>
<organism evidence="6 7">
    <name type="scientific">Paramagnetospirillum marisnigri</name>
    <dbReference type="NCBI Taxonomy" id="1285242"/>
    <lineage>
        <taxon>Bacteria</taxon>
        <taxon>Pseudomonadati</taxon>
        <taxon>Pseudomonadota</taxon>
        <taxon>Alphaproteobacteria</taxon>
        <taxon>Rhodospirillales</taxon>
        <taxon>Magnetospirillaceae</taxon>
        <taxon>Paramagnetospirillum</taxon>
    </lineage>
</organism>
<dbReference type="PANTHER" id="PTHR11360">
    <property type="entry name" value="MONOCARBOXYLATE TRANSPORTER"/>
    <property type="match status" value="1"/>
</dbReference>
<proteinExistence type="predicted"/>
<feature type="transmembrane region" description="Helical" evidence="4">
    <location>
        <begin position="385"/>
        <end position="406"/>
    </location>
</feature>
<dbReference type="AlphaFoldDB" id="A0A178M9L5"/>
<accession>A0A178M9L5</accession>
<feature type="transmembrane region" description="Helical" evidence="4">
    <location>
        <begin position="321"/>
        <end position="344"/>
    </location>
</feature>
<dbReference type="STRING" id="1285242.A6A04_07915"/>
<feature type="transmembrane region" description="Helical" evidence="4">
    <location>
        <begin position="356"/>
        <end position="379"/>
    </location>
</feature>
<feature type="transmembrane region" description="Helical" evidence="4">
    <location>
        <begin position="177"/>
        <end position="196"/>
    </location>
</feature>
<dbReference type="InterPro" id="IPR050327">
    <property type="entry name" value="Proton-linked_MCT"/>
</dbReference>
<comment type="caution">
    <text evidence="6">The sequence shown here is derived from an EMBL/GenBank/DDBJ whole genome shotgun (WGS) entry which is preliminary data.</text>
</comment>
<feature type="transmembrane region" description="Helical" evidence="4">
    <location>
        <begin position="271"/>
        <end position="289"/>
    </location>
</feature>
<dbReference type="RefSeq" id="WP_068495575.1">
    <property type="nucleotide sequence ID" value="NZ_LWQT01000109.1"/>
</dbReference>
<reference evidence="6 7" key="1">
    <citation type="submission" date="2016-04" db="EMBL/GenBank/DDBJ databases">
        <title>Draft genome sequence of freshwater magnetotactic bacteria Magnetospirillum marisnigri SP-1 and Magnetospirillum moscoviense BB-1.</title>
        <authorList>
            <person name="Koziaeva V."/>
            <person name="Dziuba M.V."/>
            <person name="Ivanov T.M."/>
            <person name="Kuznetsov B."/>
            <person name="Grouzdev D.S."/>
        </authorList>
    </citation>
    <scope>NUCLEOTIDE SEQUENCE [LARGE SCALE GENOMIC DNA]</scope>
    <source>
        <strain evidence="6 7">SP-1</strain>
    </source>
</reference>
<keyword evidence="7" id="KW-1185">Reference proteome</keyword>
<evidence type="ECO:0000256" key="3">
    <source>
        <dbReference type="ARBA" id="ARBA00023136"/>
    </source>
</evidence>
<feature type="domain" description="Major facilitator superfamily (MFS) profile" evidence="5">
    <location>
        <begin position="19"/>
        <end position="411"/>
    </location>
</feature>
<feature type="transmembrane region" description="Helical" evidence="4">
    <location>
        <begin position="84"/>
        <end position="100"/>
    </location>
</feature>
<evidence type="ECO:0000256" key="2">
    <source>
        <dbReference type="ARBA" id="ARBA00022989"/>
    </source>
</evidence>
<dbReference type="Proteomes" id="UP000078428">
    <property type="component" value="Unassembled WGS sequence"/>
</dbReference>
<sequence length="412" mass="42369">MPKQGLAARLPFHYGWLVVLAGAVTTFACLGMGRFALGMLLPSMGLSLPLTRSEMGWISTGNFIGYMAAVSMGGLMVRHLGARRAVALGLALVGASMILVSRAEGFVAVLALYLLTGFGSGTANVPVMGLIAHWFGRRVRGRAAGFVVIGSGVAIMATGVMVPAINAAQGAEGWRMSWMVIGGIVLVAAVIDAIALRNHPSELGLEPVGGVGVIPGAPACAAQPMVSRTRILAHLGALYAAFGFTYVIYATFIVTALVQERGFPESTAGQFWSWIGLLSLASGPVFGGLSDRFGRGRGMMVVFSFQALSYLMVALPLPEPFLYASTILFGLALWAIPSIMAAAVGDYLGPDQAASAFGTITVAFALGQIVGPALAGLMADAWGSFSGSFAMATVVAALAVGGAALLPAGQKH</sequence>
<gene>
    <name evidence="6" type="ORF">A6A04_07915</name>
</gene>
<dbReference type="InterPro" id="IPR036259">
    <property type="entry name" value="MFS_trans_sf"/>
</dbReference>
<feature type="transmembrane region" description="Helical" evidence="4">
    <location>
        <begin position="143"/>
        <end position="165"/>
    </location>
</feature>
<dbReference type="InterPro" id="IPR020846">
    <property type="entry name" value="MFS_dom"/>
</dbReference>
<feature type="transmembrane region" description="Helical" evidence="4">
    <location>
        <begin position="296"/>
        <end position="315"/>
    </location>
</feature>